<dbReference type="EMBL" id="CAXLJM020000019">
    <property type="protein sequence ID" value="CAL8085993.1"/>
    <property type="molecule type" value="Genomic_DNA"/>
</dbReference>
<dbReference type="SMART" id="SM00595">
    <property type="entry name" value="MADF"/>
    <property type="match status" value="1"/>
</dbReference>
<name>A0ABP1Q5A7_9HEXA</name>
<dbReference type="PROSITE" id="PS51029">
    <property type="entry name" value="MADF"/>
    <property type="match status" value="1"/>
</dbReference>
<gene>
    <name evidence="3" type="ORF">ODALV1_LOCUS6297</name>
</gene>
<feature type="region of interest" description="Disordered" evidence="1">
    <location>
        <begin position="239"/>
        <end position="272"/>
    </location>
</feature>
<evidence type="ECO:0000313" key="3">
    <source>
        <dbReference type="EMBL" id="CAL8085993.1"/>
    </source>
</evidence>
<comment type="caution">
    <text evidence="3">The sequence shown here is derived from an EMBL/GenBank/DDBJ whole genome shotgun (WGS) entry which is preliminary data.</text>
</comment>
<dbReference type="Proteomes" id="UP001642540">
    <property type="component" value="Unassembled WGS sequence"/>
</dbReference>
<feature type="compositionally biased region" description="Basic and acidic residues" evidence="1">
    <location>
        <begin position="141"/>
        <end position="151"/>
    </location>
</feature>
<accession>A0ABP1Q5A7</accession>
<dbReference type="PANTHER" id="PTHR12243">
    <property type="entry name" value="MADF DOMAIN TRANSCRIPTION FACTOR"/>
    <property type="match status" value="1"/>
</dbReference>
<protein>
    <recommendedName>
        <fullName evidence="2">MADF domain-containing protein</fullName>
    </recommendedName>
</protein>
<evidence type="ECO:0000256" key="1">
    <source>
        <dbReference type="SAM" id="MobiDB-lite"/>
    </source>
</evidence>
<reference evidence="3 4" key="1">
    <citation type="submission" date="2024-08" db="EMBL/GenBank/DDBJ databases">
        <authorList>
            <person name="Cucini C."/>
            <person name="Frati F."/>
        </authorList>
    </citation>
    <scope>NUCLEOTIDE SEQUENCE [LARGE SCALE GENOMIC DNA]</scope>
</reference>
<keyword evidence="4" id="KW-1185">Reference proteome</keyword>
<evidence type="ECO:0000259" key="2">
    <source>
        <dbReference type="PROSITE" id="PS51029"/>
    </source>
</evidence>
<evidence type="ECO:0000313" key="4">
    <source>
        <dbReference type="Proteomes" id="UP001642540"/>
    </source>
</evidence>
<dbReference type="InterPro" id="IPR039353">
    <property type="entry name" value="TF_Adf1"/>
</dbReference>
<sequence>MDRSKEEALIEFVRDRSYLYDKRDPSYKDTIKTKNAFAEAGRVLGIGTAQETEHQWKELRKQYTNYLRKLTKPSGSGARSQPSFRHASTMEFYQHFYKPYKTFSNVIECEDEDRDENTFNSNSSLIDDPGEESGIEGQETPSDKPQNDETPKIPPKSRFQNKRKCESSELDEKLIKALDSTHSIGDEFDHFGANIAIRLRKLQTYDARLTSRAQFELQSVLHNFEEFYYNLSNPFIPPQAAYSAPSNSAPSNSAPSNSPPSNSTSANDSVNI</sequence>
<dbReference type="InterPro" id="IPR006578">
    <property type="entry name" value="MADF-dom"/>
</dbReference>
<proteinExistence type="predicted"/>
<dbReference type="Pfam" id="PF10545">
    <property type="entry name" value="MADF_DNA_bdg"/>
    <property type="match status" value="1"/>
</dbReference>
<feature type="region of interest" description="Disordered" evidence="1">
    <location>
        <begin position="112"/>
        <end position="165"/>
    </location>
</feature>
<organism evidence="3 4">
    <name type="scientific">Orchesella dallaii</name>
    <dbReference type="NCBI Taxonomy" id="48710"/>
    <lineage>
        <taxon>Eukaryota</taxon>
        <taxon>Metazoa</taxon>
        <taxon>Ecdysozoa</taxon>
        <taxon>Arthropoda</taxon>
        <taxon>Hexapoda</taxon>
        <taxon>Collembola</taxon>
        <taxon>Entomobryomorpha</taxon>
        <taxon>Entomobryoidea</taxon>
        <taxon>Orchesellidae</taxon>
        <taxon>Orchesellinae</taxon>
        <taxon>Orchesella</taxon>
    </lineage>
</organism>
<feature type="domain" description="MADF" evidence="2">
    <location>
        <begin position="8"/>
        <end position="98"/>
    </location>
</feature>
<dbReference type="PANTHER" id="PTHR12243:SF67">
    <property type="entry name" value="COREPRESSOR OF PANGOLIN, ISOFORM A-RELATED"/>
    <property type="match status" value="1"/>
</dbReference>